<protein>
    <submittedName>
        <fullName evidence="1">Uncharacterized protein</fullName>
    </submittedName>
</protein>
<evidence type="ECO:0000313" key="1">
    <source>
        <dbReference type="EMBL" id="KAK2153545.1"/>
    </source>
</evidence>
<dbReference type="AlphaFoldDB" id="A0AAD9JJE0"/>
<sequence>MDQNFDYIKIEQHKYTSDLLGNVLAYGLLSTITQPTRVTRTSSMLIDNIYMNSKSYRQGNNSDY</sequence>
<name>A0AAD9JJE0_9ANNE</name>
<gene>
    <name evidence="1" type="ORF">LSH36_293g02030</name>
</gene>
<evidence type="ECO:0000313" key="2">
    <source>
        <dbReference type="Proteomes" id="UP001208570"/>
    </source>
</evidence>
<organism evidence="1 2">
    <name type="scientific">Paralvinella palmiformis</name>
    <dbReference type="NCBI Taxonomy" id="53620"/>
    <lineage>
        <taxon>Eukaryota</taxon>
        <taxon>Metazoa</taxon>
        <taxon>Spiralia</taxon>
        <taxon>Lophotrochozoa</taxon>
        <taxon>Annelida</taxon>
        <taxon>Polychaeta</taxon>
        <taxon>Sedentaria</taxon>
        <taxon>Canalipalpata</taxon>
        <taxon>Terebellida</taxon>
        <taxon>Terebelliformia</taxon>
        <taxon>Alvinellidae</taxon>
        <taxon>Paralvinella</taxon>
    </lineage>
</organism>
<keyword evidence="2" id="KW-1185">Reference proteome</keyword>
<comment type="caution">
    <text evidence="1">The sequence shown here is derived from an EMBL/GenBank/DDBJ whole genome shotgun (WGS) entry which is preliminary data.</text>
</comment>
<dbReference type="EMBL" id="JAODUP010000293">
    <property type="protein sequence ID" value="KAK2153545.1"/>
    <property type="molecule type" value="Genomic_DNA"/>
</dbReference>
<proteinExistence type="predicted"/>
<accession>A0AAD9JJE0</accession>
<reference evidence="1" key="1">
    <citation type="journal article" date="2023" name="Mol. Biol. Evol.">
        <title>Third-Generation Sequencing Reveals the Adaptive Role of the Epigenome in Three Deep-Sea Polychaetes.</title>
        <authorList>
            <person name="Perez M."/>
            <person name="Aroh O."/>
            <person name="Sun Y."/>
            <person name="Lan Y."/>
            <person name="Juniper S.K."/>
            <person name="Young C.R."/>
            <person name="Angers B."/>
            <person name="Qian P.Y."/>
        </authorList>
    </citation>
    <scope>NUCLEOTIDE SEQUENCE</scope>
    <source>
        <strain evidence="1">P08H-3</strain>
    </source>
</reference>
<dbReference type="Proteomes" id="UP001208570">
    <property type="component" value="Unassembled WGS sequence"/>
</dbReference>